<dbReference type="EMBL" id="LMWV01000003">
    <property type="protein sequence ID" value="KUN70711.1"/>
    <property type="molecule type" value="Genomic_DNA"/>
</dbReference>
<evidence type="ECO:0000313" key="1">
    <source>
        <dbReference type="EMBL" id="KUN70711.1"/>
    </source>
</evidence>
<organism evidence="1 2">
    <name type="scientific">Streptomyces griseorubiginosus</name>
    <dbReference type="NCBI Taxonomy" id="67304"/>
    <lineage>
        <taxon>Bacteria</taxon>
        <taxon>Bacillati</taxon>
        <taxon>Actinomycetota</taxon>
        <taxon>Actinomycetes</taxon>
        <taxon>Kitasatosporales</taxon>
        <taxon>Streptomycetaceae</taxon>
        <taxon>Streptomyces</taxon>
    </lineage>
</organism>
<reference evidence="1 2" key="1">
    <citation type="submission" date="2015-10" db="EMBL/GenBank/DDBJ databases">
        <title>Draft genome sequence of Streptomyces griseorubiginosus DSM 40469, type strain for the species Streptomyces griseorubiginosus.</title>
        <authorList>
            <person name="Ruckert C."/>
            <person name="Winkler A."/>
            <person name="Kalinowski J."/>
            <person name="Kampfer P."/>
            <person name="Glaeser S."/>
        </authorList>
    </citation>
    <scope>NUCLEOTIDE SEQUENCE [LARGE SCALE GENOMIC DNA]</scope>
    <source>
        <strain evidence="1 2">DSM 40469</strain>
    </source>
</reference>
<comment type="caution">
    <text evidence="1">The sequence shown here is derived from an EMBL/GenBank/DDBJ whole genome shotgun (WGS) entry which is preliminary data.</text>
</comment>
<proteinExistence type="predicted"/>
<gene>
    <name evidence="1" type="ORF">AQJ54_06510</name>
</gene>
<accession>A0A117R4J5</accession>
<dbReference type="Proteomes" id="UP000054375">
    <property type="component" value="Unassembled WGS sequence"/>
</dbReference>
<evidence type="ECO:0000313" key="2">
    <source>
        <dbReference type="Proteomes" id="UP000054375"/>
    </source>
</evidence>
<sequence length="93" mass="10014">MEHTSRLHRQDMSGLRLTASRVAVQGAPRLVARARPVVEWLAVVASVAEAASLVVPWAAGPLEPVPLAPVWRVVQARVLLVWRVALVPEALAA</sequence>
<keyword evidence="2" id="KW-1185">Reference proteome</keyword>
<dbReference type="AlphaFoldDB" id="A0A117R4J5"/>
<protein>
    <submittedName>
        <fullName evidence="1">Uncharacterized protein</fullName>
    </submittedName>
</protein>
<name>A0A117R4J5_9ACTN</name>